<feature type="transmembrane region" description="Helical" evidence="2">
    <location>
        <begin position="149"/>
        <end position="168"/>
    </location>
</feature>
<feature type="transmembrane region" description="Helical" evidence="2">
    <location>
        <begin position="117"/>
        <end position="137"/>
    </location>
</feature>
<sequence>MRISTLAALLGLALLAAMVAPAVGAPSAEANSKCPKGDGGEEGGEEGGKGGGKGGGGGGPLIDIALLLSIDLSGLGELLNSLLGLIIGMGQKEKEGPMDKCEIMEMTGQMEELIADLYLYLNLLGIKIQVNLLLLLGPLLEAVQKLLESLLGGNGSGGLLSGIINLVLGLLDTLGLKLDLLVAAQLGNLLNLNVLALLNLGS</sequence>
<keyword evidence="2" id="KW-0472">Membrane</keyword>
<keyword evidence="2" id="KW-1133">Transmembrane helix</keyword>
<evidence type="ECO:0000256" key="1">
    <source>
        <dbReference type="SAM" id="MobiDB-lite"/>
    </source>
</evidence>
<dbReference type="EMBL" id="GECZ01005537">
    <property type="protein sequence ID" value="JAS64232.1"/>
    <property type="molecule type" value="Transcribed_RNA"/>
</dbReference>
<gene>
    <name evidence="4" type="ORF">g.26139</name>
</gene>
<proteinExistence type="predicted"/>
<evidence type="ECO:0000256" key="2">
    <source>
        <dbReference type="SAM" id="Phobius"/>
    </source>
</evidence>
<name>A0A1B6GP77_9HEMI</name>
<dbReference type="AlphaFoldDB" id="A0A1B6GP77"/>
<evidence type="ECO:0000256" key="3">
    <source>
        <dbReference type="SAM" id="SignalP"/>
    </source>
</evidence>
<feature type="region of interest" description="Disordered" evidence="1">
    <location>
        <begin position="27"/>
        <end position="53"/>
    </location>
</feature>
<protein>
    <submittedName>
        <fullName evidence="4">Uncharacterized protein</fullName>
    </submittedName>
</protein>
<accession>A0A1B6GP77</accession>
<reference evidence="4" key="1">
    <citation type="submission" date="2015-11" db="EMBL/GenBank/DDBJ databases">
        <title>De novo transcriptome assembly of four potential Pierce s Disease insect vectors from Arizona vineyards.</title>
        <authorList>
            <person name="Tassone E.E."/>
        </authorList>
    </citation>
    <scope>NUCLEOTIDE SEQUENCE</scope>
</reference>
<evidence type="ECO:0000313" key="4">
    <source>
        <dbReference type="EMBL" id="JAS64232.1"/>
    </source>
</evidence>
<feature type="signal peptide" evidence="3">
    <location>
        <begin position="1"/>
        <end position="24"/>
    </location>
</feature>
<feature type="chain" id="PRO_5008583768" evidence="3">
    <location>
        <begin position="25"/>
        <end position="202"/>
    </location>
</feature>
<feature type="transmembrane region" description="Helical" evidence="2">
    <location>
        <begin position="180"/>
        <end position="200"/>
    </location>
</feature>
<organism evidence="4">
    <name type="scientific">Cuerna arida</name>
    <dbReference type="NCBI Taxonomy" id="1464854"/>
    <lineage>
        <taxon>Eukaryota</taxon>
        <taxon>Metazoa</taxon>
        <taxon>Ecdysozoa</taxon>
        <taxon>Arthropoda</taxon>
        <taxon>Hexapoda</taxon>
        <taxon>Insecta</taxon>
        <taxon>Pterygota</taxon>
        <taxon>Neoptera</taxon>
        <taxon>Paraneoptera</taxon>
        <taxon>Hemiptera</taxon>
        <taxon>Auchenorrhyncha</taxon>
        <taxon>Membracoidea</taxon>
        <taxon>Cicadellidae</taxon>
        <taxon>Cicadellinae</taxon>
        <taxon>Proconiini</taxon>
        <taxon>Cuerna</taxon>
    </lineage>
</organism>
<keyword evidence="2" id="KW-0812">Transmembrane</keyword>
<keyword evidence="3" id="KW-0732">Signal</keyword>